<dbReference type="Pfam" id="PF02749">
    <property type="entry name" value="QRPTase_N"/>
    <property type="match status" value="1"/>
</dbReference>
<comment type="pathway">
    <text evidence="2">Cofactor biosynthesis; NAD(+) biosynthesis; nicotinate D-ribonucleotide from quinolinate: step 1/1.</text>
</comment>
<gene>
    <name evidence="14" type="primary">nadC</name>
    <name evidence="14" type="ORF">DLJ54_09885</name>
</gene>
<evidence type="ECO:0000256" key="6">
    <source>
        <dbReference type="ARBA" id="ARBA00022642"/>
    </source>
</evidence>
<evidence type="ECO:0000256" key="5">
    <source>
        <dbReference type="ARBA" id="ARBA00020990"/>
    </source>
</evidence>
<dbReference type="InterPro" id="IPR004393">
    <property type="entry name" value="NadC"/>
</dbReference>
<dbReference type="InterPro" id="IPR027277">
    <property type="entry name" value="NadC/ModD"/>
</dbReference>
<dbReference type="GO" id="GO:0005737">
    <property type="term" value="C:cytoplasm"/>
    <property type="evidence" value="ECO:0007669"/>
    <property type="project" value="TreeGrafter"/>
</dbReference>
<comment type="function">
    <text evidence="1">Involved in the catabolism of quinolinic acid (QA).</text>
</comment>
<organism evidence="14 15">
    <name type="scientific">Corynebacterium heidelbergense</name>
    <dbReference type="NCBI Taxonomy" id="2055947"/>
    <lineage>
        <taxon>Bacteria</taxon>
        <taxon>Bacillati</taxon>
        <taxon>Actinomycetota</taxon>
        <taxon>Actinomycetes</taxon>
        <taxon>Mycobacteriales</taxon>
        <taxon>Corynebacteriaceae</taxon>
        <taxon>Corynebacterium</taxon>
    </lineage>
</organism>
<reference evidence="14 15" key="1">
    <citation type="journal article" date="2018" name="Syst. Appl. Microbiol.">
        <title>Corynebacterium heidelbergense sp. nov., isolated from the preen glands of Egyptian geese (Alopochen aegyptiacus).</title>
        <authorList>
            <person name="Braun M.S."/>
            <person name="Wang E."/>
            <person name="Zimmermann S."/>
            <person name="Wink M."/>
        </authorList>
    </citation>
    <scope>NUCLEOTIDE SEQUENCE [LARGE SCALE GENOMIC DNA]</scope>
    <source>
        <strain evidence="14 15">647</strain>
    </source>
</reference>
<keyword evidence="15" id="KW-1185">Reference proteome</keyword>
<sequence>MASPSPARSADGTGPTAPSSPLLEAALSCLSTATRTALDNARDLGLPTDYALELVLSTLAEDLSWGPDVTTNATLGTGARGTAAINSRQSGCLAGVPLAAAAFEVLPIIVDAPNPAQPGGSSGESTACQVDIEAADGSTVRPGTTVLTVSGPLHIILTAERTALNILSQLSGVATATDAWVKALRGTSARVRDTRKTQPGLRIAQKYAVRCGGGVNHRMGLGDAALIKDNHVAAVGSIGAAVRAVREKAPHIPIEVECDTLEQVREAVTAGVPLILLDNMSPETARAAVDVARRGGVRTEASGGLSIEDAAEFAATGVDYIAVGALTHSPTVLDLGLDLA</sequence>
<evidence type="ECO:0000256" key="2">
    <source>
        <dbReference type="ARBA" id="ARBA00004893"/>
    </source>
</evidence>
<proteinExistence type="inferred from homology"/>
<dbReference type="EMBL" id="QHCV01000171">
    <property type="protein sequence ID" value="RAV31154.1"/>
    <property type="molecule type" value="Genomic_DNA"/>
</dbReference>
<dbReference type="GO" id="GO:0009435">
    <property type="term" value="P:NAD+ biosynthetic process"/>
    <property type="evidence" value="ECO:0007669"/>
    <property type="project" value="UniProtKB-UniPathway"/>
</dbReference>
<evidence type="ECO:0000256" key="1">
    <source>
        <dbReference type="ARBA" id="ARBA00003237"/>
    </source>
</evidence>
<dbReference type="Gene3D" id="3.20.20.70">
    <property type="entry name" value="Aldolase class I"/>
    <property type="match status" value="1"/>
</dbReference>
<evidence type="ECO:0000256" key="8">
    <source>
        <dbReference type="ARBA" id="ARBA00022679"/>
    </source>
</evidence>
<evidence type="ECO:0000259" key="13">
    <source>
        <dbReference type="Pfam" id="PF02749"/>
    </source>
</evidence>
<dbReference type="GO" id="GO:0004514">
    <property type="term" value="F:nicotinate-nucleotide diphosphorylase (carboxylating) activity"/>
    <property type="evidence" value="ECO:0007669"/>
    <property type="project" value="UniProtKB-EC"/>
</dbReference>
<evidence type="ECO:0000256" key="3">
    <source>
        <dbReference type="ARBA" id="ARBA00009400"/>
    </source>
</evidence>
<dbReference type="Proteomes" id="UP000251577">
    <property type="component" value="Unassembled WGS sequence"/>
</dbReference>
<dbReference type="Gene3D" id="3.90.1170.20">
    <property type="entry name" value="Quinolinate phosphoribosyl transferase, N-terminal domain"/>
    <property type="match status" value="1"/>
</dbReference>
<dbReference type="InterPro" id="IPR037128">
    <property type="entry name" value="Quinolinate_PRibosylTase_N_sf"/>
</dbReference>
<dbReference type="InterPro" id="IPR013785">
    <property type="entry name" value="Aldolase_TIM"/>
</dbReference>
<dbReference type="PANTHER" id="PTHR32179:SF3">
    <property type="entry name" value="NICOTINATE-NUCLEOTIDE PYROPHOSPHORYLASE [CARBOXYLATING]"/>
    <property type="match status" value="1"/>
</dbReference>
<dbReference type="AlphaFoldDB" id="A0A364V3F0"/>
<dbReference type="CDD" id="cd01572">
    <property type="entry name" value="QPRTase"/>
    <property type="match status" value="1"/>
</dbReference>
<feature type="domain" description="Quinolinate phosphoribosyl transferase C-terminal" evidence="12">
    <location>
        <begin position="173"/>
        <end position="338"/>
    </location>
</feature>
<dbReference type="NCBIfam" id="TIGR00078">
    <property type="entry name" value="nadC"/>
    <property type="match status" value="1"/>
</dbReference>
<keyword evidence="7" id="KW-0328">Glycosyltransferase</keyword>
<comment type="similarity">
    <text evidence="3">Belongs to the NadC/ModD family.</text>
</comment>
<keyword evidence="6" id="KW-0662">Pyridine nucleotide biosynthesis</keyword>
<dbReference type="SUPFAM" id="SSF54675">
    <property type="entry name" value="Nicotinate/Quinolinate PRTase N-terminal domain-like"/>
    <property type="match status" value="1"/>
</dbReference>
<evidence type="ECO:0000313" key="14">
    <source>
        <dbReference type="EMBL" id="RAV31154.1"/>
    </source>
</evidence>
<protein>
    <recommendedName>
        <fullName evidence="5">Nicotinate-nucleotide pyrophosphorylase [carboxylating]</fullName>
        <ecNumber evidence="4">2.4.2.19</ecNumber>
    </recommendedName>
    <alternativeName>
        <fullName evidence="9">Quinolinate phosphoribosyltransferase [decarboxylating]</fullName>
    </alternativeName>
</protein>
<evidence type="ECO:0000259" key="12">
    <source>
        <dbReference type="Pfam" id="PF01729"/>
    </source>
</evidence>
<dbReference type="InterPro" id="IPR022412">
    <property type="entry name" value="Quinolinate_PRibosylTrfase_N"/>
</dbReference>
<evidence type="ECO:0000256" key="7">
    <source>
        <dbReference type="ARBA" id="ARBA00022676"/>
    </source>
</evidence>
<name>A0A364V3F0_9CORY</name>
<dbReference type="SUPFAM" id="SSF51690">
    <property type="entry name" value="Nicotinate/Quinolinate PRTase C-terminal domain-like"/>
    <property type="match status" value="1"/>
</dbReference>
<accession>A0A364V3F0</accession>
<dbReference type="PANTHER" id="PTHR32179">
    <property type="entry name" value="NICOTINATE-NUCLEOTIDE PYROPHOSPHORYLASE [CARBOXYLATING]"/>
    <property type="match status" value="1"/>
</dbReference>
<dbReference type="EC" id="2.4.2.19" evidence="4"/>
<dbReference type="InterPro" id="IPR036068">
    <property type="entry name" value="Nicotinate_pribotase-like_C"/>
</dbReference>
<dbReference type="UniPathway" id="UPA00253">
    <property type="reaction ID" value="UER00331"/>
</dbReference>
<comment type="caution">
    <text evidence="14">The sequence shown here is derived from an EMBL/GenBank/DDBJ whole genome shotgun (WGS) entry which is preliminary data.</text>
</comment>
<evidence type="ECO:0000256" key="10">
    <source>
        <dbReference type="ARBA" id="ARBA00047445"/>
    </source>
</evidence>
<comment type="catalytic activity">
    <reaction evidence="10">
        <text>nicotinate beta-D-ribonucleotide + CO2 + diphosphate = quinolinate + 5-phospho-alpha-D-ribose 1-diphosphate + 2 H(+)</text>
        <dbReference type="Rhea" id="RHEA:12733"/>
        <dbReference type="ChEBI" id="CHEBI:15378"/>
        <dbReference type="ChEBI" id="CHEBI:16526"/>
        <dbReference type="ChEBI" id="CHEBI:29959"/>
        <dbReference type="ChEBI" id="CHEBI:33019"/>
        <dbReference type="ChEBI" id="CHEBI:57502"/>
        <dbReference type="ChEBI" id="CHEBI:58017"/>
        <dbReference type="EC" id="2.4.2.19"/>
    </reaction>
</comment>
<feature type="region of interest" description="Disordered" evidence="11">
    <location>
        <begin position="1"/>
        <end position="20"/>
    </location>
</feature>
<keyword evidence="8" id="KW-0808">Transferase</keyword>
<dbReference type="InterPro" id="IPR002638">
    <property type="entry name" value="Quinolinate_PRibosylTrfase_C"/>
</dbReference>
<evidence type="ECO:0000256" key="9">
    <source>
        <dbReference type="ARBA" id="ARBA00033102"/>
    </source>
</evidence>
<dbReference type="GO" id="GO:0034213">
    <property type="term" value="P:quinolinate catabolic process"/>
    <property type="evidence" value="ECO:0007669"/>
    <property type="project" value="TreeGrafter"/>
</dbReference>
<dbReference type="FunFam" id="3.20.20.70:FF:000030">
    <property type="entry name" value="Nicotinate-nucleotide pyrophosphorylase, carboxylating"/>
    <property type="match status" value="1"/>
</dbReference>
<evidence type="ECO:0000313" key="15">
    <source>
        <dbReference type="Proteomes" id="UP000251577"/>
    </source>
</evidence>
<dbReference type="Pfam" id="PF01729">
    <property type="entry name" value="QRPTase_C"/>
    <property type="match status" value="1"/>
</dbReference>
<evidence type="ECO:0000256" key="4">
    <source>
        <dbReference type="ARBA" id="ARBA00011944"/>
    </source>
</evidence>
<evidence type="ECO:0000256" key="11">
    <source>
        <dbReference type="SAM" id="MobiDB-lite"/>
    </source>
</evidence>
<feature type="domain" description="Quinolinate phosphoribosyl transferase N-terminal" evidence="13">
    <location>
        <begin position="68"/>
        <end position="171"/>
    </location>
</feature>